<dbReference type="PANTHER" id="PTHR30105:SF2">
    <property type="entry name" value="DIVERGENT POLYSACCHARIDE DEACETYLASE SUPERFAMILY"/>
    <property type="match status" value="1"/>
</dbReference>
<dbReference type="PANTHER" id="PTHR30105">
    <property type="entry name" value="UNCHARACTERIZED YIBQ-RELATED"/>
    <property type="match status" value="1"/>
</dbReference>
<gene>
    <name evidence="3" type="ORF">OLX77_06795</name>
</gene>
<dbReference type="InterPro" id="IPR011330">
    <property type="entry name" value="Glyco_hydro/deAcase_b/a-brl"/>
</dbReference>
<feature type="region of interest" description="Disordered" evidence="1">
    <location>
        <begin position="54"/>
        <end position="84"/>
    </location>
</feature>
<dbReference type="RefSeq" id="WP_307632839.1">
    <property type="nucleotide sequence ID" value="NZ_JAPHEH010000001.1"/>
</dbReference>
<reference evidence="3" key="2">
    <citation type="submission" date="2022-10" db="EMBL/GenBank/DDBJ databases">
        <authorList>
            <person name="Aronson H.S."/>
        </authorList>
    </citation>
    <scope>NUCLEOTIDE SEQUENCE</scope>
    <source>
        <strain evidence="3">RS19-109</strain>
    </source>
</reference>
<dbReference type="CDD" id="cd10936">
    <property type="entry name" value="CE4_DAC2"/>
    <property type="match status" value="1"/>
</dbReference>
<dbReference type="GO" id="GO:0005975">
    <property type="term" value="P:carbohydrate metabolic process"/>
    <property type="evidence" value="ECO:0007669"/>
    <property type="project" value="InterPro"/>
</dbReference>
<keyword evidence="2" id="KW-1133">Transmembrane helix</keyword>
<keyword evidence="4" id="KW-1185">Reference proteome</keyword>
<feature type="transmembrane region" description="Helical" evidence="2">
    <location>
        <begin position="21"/>
        <end position="45"/>
    </location>
</feature>
<evidence type="ECO:0000256" key="1">
    <source>
        <dbReference type="SAM" id="MobiDB-lite"/>
    </source>
</evidence>
<dbReference type="Proteomes" id="UP001154240">
    <property type="component" value="Unassembled WGS sequence"/>
</dbReference>
<protein>
    <submittedName>
        <fullName evidence="3">Divergent polysaccharide deacetylase family protein</fullName>
    </submittedName>
</protein>
<proteinExistence type="predicted"/>
<keyword evidence="2" id="KW-0472">Membrane</keyword>
<feature type="compositionally biased region" description="Basic residues" evidence="1">
    <location>
        <begin position="75"/>
        <end position="84"/>
    </location>
</feature>
<keyword evidence="2" id="KW-0812">Transmembrane</keyword>
<reference evidence="3" key="1">
    <citation type="journal article" date="2022" name="bioRxiv">
        <title>Thiovibrio frasassiensisgen. nov., sp. nov., an autotrophic, elemental sulfur disproportionating bacterium isolated from sulfidic karst sediment, and proposal of Thiovibrionaceae fam. nov.</title>
        <authorList>
            <person name="Aronson H."/>
            <person name="Thomas C."/>
            <person name="Bhattacharyya M."/>
            <person name="Eckstein S."/>
            <person name="Jensen S."/>
            <person name="Barco R."/>
            <person name="Macalady J."/>
            <person name="Amend J."/>
        </authorList>
    </citation>
    <scope>NUCLEOTIDE SEQUENCE</scope>
    <source>
        <strain evidence="3">RS19-109</strain>
    </source>
</reference>
<comment type="caution">
    <text evidence="3">The sequence shown here is derived from an EMBL/GenBank/DDBJ whole genome shotgun (WGS) entry which is preliminary data.</text>
</comment>
<organism evidence="3 4">
    <name type="scientific">Thiovibrio frasassiensis</name>
    <dbReference type="NCBI Taxonomy" id="2984131"/>
    <lineage>
        <taxon>Bacteria</taxon>
        <taxon>Pseudomonadati</taxon>
        <taxon>Thermodesulfobacteriota</taxon>
        <taxon>Desulfobulbia</taxon>
        <taxon>Desulfobulbales</taxon>
        <taxon>Thiovibrionaceae</taxon>
        <taxon>Thiovibrio</taxon>
    </lineage>
</organism>
<dbReference type="SUPFAM" id="SSF88713">
    <property type="entry name" value="Glycoside hydrolase/deacetylase"/>
    <property type="match status" value="1"/>
</dbReference>
<dbReference type="AlphaFoldDB" id="A0A9X4RLZ9"/>
<evidence type="ECO:0000313" key="3">
    <source>
        <dbReference type="EMBL" id="MDG4475865.1"/>
    </source>
</evidence>
<dbReference type="Pfam" id="PF04748">
    <property type="entry name" value="Polysacc_deac_2"/>
    <property type="match status" value="1"/>
</dbReference>
<dbReference type="Gene3D" id="3.20.20.370">
    <property type="entry name" value="Glycoside hydrolase/deacetylase"/>
    <property type="match status" value="1"/>
</dbReference>
<name>A0A9X4RLZ9_9BACT</name>
<evidence type="ECO:0000256" key="2">
    <source>
        <dbReference type="SAM" id="Phobius"/>
    </source>
</evidence>
<evidence type="ECO:0000313" key="4">
    <source>
        <dbReference type="Proteomes" id="UP001154240"/>
    </source>
</evidence>
<sequence length="304" mass="33383">MPKGSSKKPARKGAKKKGDRGVGFFCLFFFVVATLAGGAYFMLLFPGKSGEITPPQLSEQAKKKPLPQAQPVVPPHKKTAKKPRSDKPLVAIVIDDMGNRQNTGRAAIALDLPLSFAFLPGTPFSAELQKQARAKGSDILLHLPLEPMDPKWNGSPGTLTTAMSPETMRTLFNEDLQTVPNAIGINNHMGSRFTSNPEAMRTLLALVRNRNLFFLDSVTAPQSVATDLAREMGVKTERRTVFLDNDQNPDKIRAQLELLVKLAGEHGQAVGIGHPYPATVEALRRYQTQLRSRTEMVGIHRLVR</sequence>
<dbReference type="InterPro" id="IPR006837">
    <property type="entry name" value="Divergent_DAC"/>
</dbReference>
<accession>A0A9X4RLZ9</accession>
<dbReference type="EMBL" id="JAPHEH010000001">
    <property type="protein sequence ID" value="MDG4475865.1"/>
    <property type="molecule type" value="Genomic_DNA"/>
</dbReference>